<feature type="transmembrane region" description="Helical" evidence="1">
    <location>
        <begin position="83"/>
        <end position="102"/>
    </location>
</feature>
<reference evidence="2 3" key="1">
    <citation type="journal article" date="2010" name="Int. J. Syst. Evol. Microbiol.">
        <title>Bacillus horneckiae sp. nov., isolated from a spacecraft-assembly clean room.</title>
        <authorList>
            <person name="Vaishampayan P."/>
            <person name="Probst A."/>
            <person name="Krishnamurthi S."/>
            <person name="Ghosh S."/>
            <person name="Osman S."/>
            <person name="McDowall A."/>
            <person name="Ruckmani A."/>
            <person name="Mayilraj S."/>
            <person name="Venkateswaran K."/>
        </authorList>
    </citation>
    <scope>NUCLEOTIDE SEQUENCE [LARGE SCALE GENOMIC DNA]</scope>
    <source>
        <strain evidence="3">1PO1SC</strain>
    </source>
</reference>
<evidence type="ECO:0000313" key="3">
    <source>
        <dbReference type="Proteomes" id="UP000233343"/>
    </source>
</evidence>
<evidence type="ECO:0000256" key="1">
    <source>
        <dbReference type="SAM" id="Phobius"/>
    </source>
</evidence>
<gene>
    <name evidence="2" type="ORF">CWS20_15300</name>
</gene>
<protein>
    <submittedName>
        <fullName evidence="2">Uncharacterized protein</fullName>
    </submittedName>
</protein>
<keyword evidence="1" id="KW-1133">Transmembrane helix</keyword>
<organism evidence="2 3">
    <name type="scientific">Cytobacillus horneckiae</name>
    <dbReference type="NCBI Taxonomy" id="549687"/>
    <lineage>
        <taxon>Bacteria</taxon>
        <taxon>Bacillati</taxon>
        <taxon>Bacillota</taxon>
        <taxon>Bacilli</taxon>
        <taxon>Bacillales</taxon>
        <taxon>Bacillaceae</taxon>
        <taxon>Cytobacillus</taxon>
    </lineage>
</organism>
<comment type="caution">
    <text evidence="2">The sequence shown here is derived from an EMBL/GenBank/DDBJ whole genome shotgun (WGS) entry which is preliminary data.</text>
</comment>
<evidence type="ECO:0000313" key="2">
    <source>
        <dbReference type="EMBL" id="PKG28207.1"/>
    </source>
</evidence>
<dbReference type="AlphaFoldDB" id="A0A2N0ZFD0"/>
<proteinExistence type="predicted"/>
<keyword evidence="1" id="KW-0812">Transmembrane</keyword>
<keyword evidence="3" id="KW-1185">Reference proteome</keyword>
<feature type="transmembrane region" description="Helical" evidence="1">
    <location>
        <begin position="16"/>
        <end position="37"/>
    </location>
</feature>
<sequence length="212" mass="24851">MINKFIDQYLYFLTPYHLTIIGVVAFVILLLIITLICRKKNDSLSAQTLTHILVFIFEIITITTIINLLISGSSNETDSFLNILRNHIFAYTLYQLLLFVFFKLKDSLYQDGLAAVKNVSDKIQIHAEFEEQVPLELIDKFREYYDKNNVTLPKKHKQIINVILDNAILYNNKEINTQNLRFNLKLISQEMEHESKIFSFSWMNSILLRIAK</sequence>
<dbReference type="Proteomes" id="UP000233343">
    <property type="component" value="Unassembled WGS sequence"/>
</dbReference>
<dbReference type="EMBL" id="PISD01000031">
    <property type="protein sequence ID" value="PKG28207.1"/>
    <property type="molecule type" value="Genomic_DNA"/>
</dbReference>
<dbReference type="RefSeq" id="WP_066196462.1">
    <property type="nucleotide sequence ID" value="NZ_JARMMB010000009.1"/>
</dbReference>
<accession>A0A2N0ZFD0</accession>
<name>A0A2N0ZFD0_9BACI</name>
<keyword evidence="1" id="KW-0472">Membrane</keyword>
<feature type="transmembrane region" description="Helical" evidence="1">
    <location>
        <begin position="49"/>
        <end position="71"/>
    </location>
</feature>